<gene>
    <name evidence="4" type="ORF">HJ01_02254</name>
</gene>
<dbReference type="InterPro" id="IPR025640">
    <property type="entry name" value="GYF_2"/>
</dbReference>
<evidence type="ECO:0000256" key="1">
    <source>
        <dbReference type="SAM" id="Coils"/>
    </source>
</evidence>
<dbReference type="Pfam" id="PF14237">
    <property type="entry name" value="GYF_2"/>
    <property type="match status" value="1"/>
</dbReference>
<protein>
    <recommendedName>
        <fullName evidence="3">GYF domain-containing protein</fullName>
    </recommendedName>
</protein>
<proteinExistence type="predicted"/>
<dbReference type="OrthoDB" id="9764015at2"/>
<dbReference type="RefSeq" id="WP_007138431.1">
    <property type="nucleotide sequence ID" value="NZ_AHKF01000018.1"/>
</dbReference>
<dbReference type="Proteomes" id="UP000005566">
    <property type="component" value="Unassembled WGS sequence"/>
</dbReference>
<evidence type="ECO:0000256" key="2">
    <source>
        <dbReference type="SAM" id="Phobius"/>
    </source>
</evidence>
<organism evidence="4 5">
    <name type="scientific">Flavobacterium frigoris (strain PS1)</name>
    <dbReference type="NCBI Taxonomy" id="1086011"/>
    <lineage>
        <taxon>Bacteria</taxon>
        <taxon>Pseudomonadati</taxon>
        <taxon>Bacteroidota</taxon>
        <taxon>Flavobacteriia</taxon>
        <taxon>Flavobacteriales</taxon>
        <taxon>Flavobacteriaceae</taxon>
        <taxon>Flavobacterium</taxon>
    </lineage>
</organism>
<accession>H7FTQ3</accession>
<keyword evidence="2" id="KW-1133">Transmembrane helix</keyword>
<keyword evidence="1" id="KW-0175">Coiled coil</keyword>
<dbReference type="STRING" id="1086011.HJ01_02254"/>
<dbReference type="PATRIC" id="fig|1086011.3.peg.2206"/>
<reference evidence="4 5" key="1">
    <citation type="journal article" date="2014" name="Acta Crystallogr. D">
        <title>Structure-based characterization and antifreeze properties of a hyperactive ice-binding protein from the Antarctic bacterium Flavobacterium frigoris PS1.</title>
        <authorList>
            <person name="Do H."/>
            <person name="Kim S.J."/>
            <person name="Kim H.J."/>
            <person name="Lee J.H."/>
        </authorList>
    </citation>
    <scope>NUCLEOTIDE SEQUENCE [LARGE SCALE GENOMIC DNA]</scope>
    <source>
        <strain evidence="4 5">PS1</strain>
    </source>
</reference>
<comment type="caution">
    <text evidence="4">The sequence shown here is derived from an EMBL/GenBank/DDBJ whole genome shotgun (WGS) entry which is preliminary data.</text>
</comment>
<keyword evidence="5" id="KW-1185">Reference proteome</keyword>
<dbReference type="eggNOG" id="ENOG5032D2Z">
    <property type="taxonomic scope" value="Bacteria"/>
</dbReference>
<sequence length="239" mass="27998">MKTYYLHNGNENEGPFDLEELKSKKISRTTPVWCAGMDDWKTAWEVEELKSLLQTVPPPIKPFITFPSNTEEEEKQMSQKIWGLSITNFFMAAGVFVLVIVILITNNLQENRKTNLEQKNNQTERNNQQYKLQQKEIQEQKNRIAEQESLELERAAKEEKEAISNRILEIKSLLSSNYSKLKELKTELNDAADFQFLRTSEKRIEDIDSAQNNIDDLTNEIAELKREIDLLYLKLEKIR</sequence>
<dbReference type="AlphaFoldDB" id="H7FTQ3"/>
<evidence type="ECO:0000313" key="5">
    <source>
        <dbReference type="Proteomes" id="UP000005566"/>
    </source>
</evidence>
<keyword evidence="2" id="KW-0812">Transmembrane</keyword>
<feature type="domain" description="GYF" evidence="3">
    <location>
        <begin position="4"/>
        <end position="49"/>
    </location>
</feature>
<keyword evidence="2" id="KW-0472">Membrane</keyword>
<feature type="transmembrane region" description="Helical" evidence="2">
    <location>
        <begin position="81"/>
        <end position="104"/>
    </location>
</feature>
<evidence type="ECO:0000259" key="3">
    <source>
        <dbReference type="Pfam" id="PF14237"/>
    </source>
</evidence>
<evidence type="ECO:0000313" key="4">
    <source>
        <dbReference type="EMBL" id="EIA08532.1"/>
    </source>
</evidence>
<name>H7FTQ3_FLAFP</name>
<feature type="coiled-coil region" evidence="1">
    <location>
        <begin position="106"/>
        <end position="165"/>
    </location>
</feature>
<dbReference type="EMBL" id="AHKF01000018">
    <property type="protein sequence ID" value="EIA08532.1"/>
    <property type="molecule type" value="Genomic_DNA"/>
</dbReference>
<feature type="coiled-coil region" evidence="1">
    <location>
        <begin position="200"/>
        <end position="234"/>
    </location>
</feature>